<dbReference type="GO" id="GO:0005737">
    <property type="term" value="C:cytoplasm"/>
    <property type="evidence" value="ECO:0007669"/>
    <property type="project" value="TreeGrafter"/>
</dbReference>
<dbReference type="RefSeq" id="XP_014942082.2">
    <property type="nucleotide sequence ID" value="XM_015086596.3"/>
</dbReference>
<organism evidence="4 5">
    <name type="scientific">Acinonyx jubatus</name>
    <name type="common">Cheetah</name>
    <dbReference type="NCBI Taxonomy" id="32536"/>
    <lineage>
        <taxon>Eukaryota</taxon>
        <taxon>Metazoa</taxon>
        <taxon>Chordata</taxon>
        <taxon>Craniata</taxon>
        <taxon>Vertebrata</taxon>
        <taxon>Euteleostomi</taxon>
        <taxon>Mammalia</taxon>
        <taxon>Eutheria</taxon>
        <taxon>Laurasiatheria</taxon>
        <taxon>Carnivora</taxon>
        <taxon>Feliformia</taxon>
        <taxon>Felidae</taxon>
        <taxon>Felinae</taxon>
        <taxon>Acinonyx</taxon>
    </lineage>
</organism>
<sequence>MTLSGPSLPLASGTGIKGSSGWKCLGQWLRFLPLGTCETLAPVPAGAERWLCGRPQSPEWNWGKLRLSHHCQNRDFGPEWVPPEGEEQMGLAREGGLVPLTLPEDSFQSRFRMVIRTPPRLLELAAKSLLKDEDLAIAALEYLPTELFPLLFMEALAGRCDKTLKAMVWAWPFARLPLGGLTQMPHQKALQAVLDGLDCLLARKVRPRRWKLRVLDLRNASRNFWSMWSGARVHECLLTGPVAEDSLRMKGPSGPLTVFVDLCLRERTLDECLANLIRWARRRRSLHLCCKKVTIFGMPIQNIKEVLNLVQLGCVLEVEVHFTWQLSTLGKFAPYLGRMSNVRRLVLSHIHKPSSSSEEKHIGRFTSQLLRLRHLRKLRMESPAFLEGCLGQMLRCLKSPLEALSITNCQLTESDLACLSQCPSISQLKELDLSGLSLACFSPKPLQVLLERVAATIQDLVLEYCGLLDTHLEAILPALSRCHQLQTFSVRGNHLSMALMERLLRHTAGLSRLSLELYPAPLESYSSQGIIHPGRFAQAQAELLGILKDLGLPRTIWLRTNPCPHCGSKIVYDSDPFVSC</sequence>
<dbReference type="Proteomes" id="UP001652583">
    <property type="component" value="Chromosome C1"/>
</dbReference>
<dbReference type="PANTHER" id="PTHR14224">
    <property type="entry name" value="SIMILAR TO PREFERENTIALLY EXPRESSED ANTIGEN IN MELANOMA-LIKE 3"/>
    <property type="match status" value="1"/>
</dbReference>
<gene>
    <name evidence="5" type="primary">LOC106988166</name>
</gene>
<dbReference type="Gene3D" id="3.80.10.10">
    <property type="entry name" value="Ribonuclease Inhibitor"/>
    <property type="match status" value="1"/>
</dbReference>
<proteinExistence type="inferred from homology"/>
<reference evidence="4" key="1">
    <citation type="submission" date="2025-05" db="UniProtKB">
        <authorList>
            <consortium name="RefSeq"/>
        </authorList>
    </citation>
    <scope>NUCLEOTIDE SEQUENCE [LARGE SCALE GENOMIC DNA]</scope>
</reference>
<keyword evidence="3" id="KW-0677">Repeat</keyword>
<dbReference type="KEGG" id="aju:106988166"/>
<dbReference type="SUPFAM" id="SSF52047">
    <property type="entry name" value="RNI-like"/>
    <property type="match status" value="1"/>
</dbReference>
<dbReference type="AlphaFoldDB" id="A0A6J0AB29"/>
<reference evidence="5" key="2">
    <citation type="submission" date="2025-08" db="UniProtKB">
        <authorList>
            <consortium name="RefSeq"/>
        </authorList>
    </citation>
    <scope>IDENTIFICATION</scope>
    <source>
        <tissue evidence="5">Blood</tissue>
    </source>
</reference>
<evidence type="ECO:0000256" key="2">
    <source>
        <dbReference type="ARBA" id="ARBA00022614"/>
    </source>
</evidence>
<dbReference type="GeneID" id="106988166"/>
<dbReference type="FunFam" id="3.80.10.10:FF:000079">
    <property type="entry name" value="PRAME family member 18"/>
    <property type="match status" value="1"/>
</dbReference>
<dbReference type="PANTHER" id="PTHR14224:SF19">
    <property type="entry name" value="PRAME FAMILY MEMBER 11-RELATED"/>
    <property type="match status" value="1"/>
</dbReference>
<evidence type="ECO:0000256" key="3">
    <source>
        <dbReference type="ARBA" id="ARBA00022737"/>
    </source>
</evidence>
<keyword evidence="2" id="KW-0433">Leucine-rich repeat</keyword>
<evidence type="ECO:0000313" key="4">
    <source>
        <dbReference type="Proteomes" id="UP001652583"/>
    </source>
</evidence>
<protein>
    <submittedName>
        <fullName evidence="5">PRAME family member 8-like</fullName>
    </submittedName>
</protein>
<evidence type="ECO:0000256" key="1">
    <source>
        <dbReference type="ARBA" id="ARBA00009608"/>
    </source>
</evidence>
<comment type="similarity">
    <text evidence="1">Belongs to the PRAME family.</text>
</comment>
<accession>A0A6J0AB29</accession>
<evidence type="ECO:0000313" key="5">
    <source>
        <dbReference type="RefSeq" id="XP_014942082.2"/>
    </source>
</evidence>
<name>A0A6J0AB29_ACIJB</name>
<dbReference type="InterPro" id="IPR032675">
    <property type="entry name" value="LRR_dom_sf"/>
</dbReference>
<keyword evidence="4" id="KW-1185">Reference proteome</keyword>
<dbReference type="InterPro" id="IPR050694">
    <property type="entry name" value="LRRC14/PRAME"/>
</dbReference>